<evidence type="ECO:0000256" key="9">
    <source>
        <dbReference type="ARBA" id="ARBA00023136"/>
    </source>
</evidence>
<feature type="domain" description="NAD-dependent epimerase/dehydratase" evidence="13">
    <location>
        <begin position="3"/>
        <end position="239"/>
    </location>
</feature>
<dbReference type="InterPro" id="IPR001509">
    <property type="entry name" value="Epimerase_deHydtase"/>
</dbReference>
<evidence type="ECO:0000256" key="6">
    <source>
        <dbReference type="ARBA" id="ARBA00022989"/>
    </source>
</evidence>
<keyword evidence="7" id="KW-0520">NAD</keyword>
<gene>
    <name evidence="14" type="ORF">A3H70_01985</name>
</gene>
<dbReference type="Gene3D" id="3.40.50.720">
    <property type="entry name" value="NAD(P)-binding Rossmann-like Domain"/>
    <property type="match status" value="1"/>
</dbReference>
<keyword evidence="11" id="KW-0456">Lyase</keyword>
<evidence type="ECO:0000256" key="11">
    <source>
        <dbReference type="ARBA" id="ARBA00023239"/>
    </source>
</evidence>
<dbReference type="GO" id="GO:0070403">
    <property type="term" value="F:NAD+ binding"/>
    <property type="evidence" value="ECO:0007669"/>
    <property type="project" value="InterPro"/>
</dbReference>
<reference evidence="14 15" key="1">
    <citation type="journal article" date="2016" name="Nat. Commun.">
        <title>Thousands of microbial genomes shed light on interconnected biogeochemical processes in an aquifer system.</title>
        <authorList>
            <person name="Anantharaman K."/>
            <person name="Brown C.T."/>
            <person name="Hug L.A."/>
            <person name="Sharon I."/>
            <person name="Castelle C.J."/>
            <person name="Probst A.J."/>
            <person name="Thomas B.C."/>
            <person name="Singh A."/>
            <person name="Wilkins M.J."/>
            <person name="Karaoz U."/>
            <person name="Brodie E.L."/>
            <person name="Williams K.H."/>
            <person name="Hubbard S.S."/>
            <person name="Banfield J.F."/>
        </authorList>
    </citation>
    <scope>NUCLEOTIDE SEQUENCE [LARGE SCALE GENOMIC DNA]</scope>
</reference>
<keyword evidence="5" id="KW-0735">Signal-anchor</keyword>
<dbReference type="InterPro" id="IPR044516">
    <property type="entry name" value="UXS-like"/>
</dbReference>
<dbReference type="STRING" id="1798553.A3H70_01985"/>
<name>A0A1G2BUS8_9BACT</name>
<keyword evidence="9" id="KW-0472">Membrane</keyword>
<dbReference type="AlphaFoldDB" id="A0A1G2BUS8"/>
<evidence type="ECO:0000256" key="10">
    <source>
        <dbReference type="ARBA" id="ARBA00023180"/>
    </source>
</evidence>
<dbReference type="PANTHER" id="PTHR43078:SF6">
    <property type="entry name" value="UDP-GLUCURONIC ACID DECARBOXYLASE 1"/>
    <property type="match status" value="1"/>
</dbReference>
<dbReference type="EMBL" id="MHKO01000031">
    <property type="protein sequence ID" value="OGY92020.1"/>
    <property type="molecule type" value="Genomic_DNA"/>
</dbReference>
<dbReference type="PANTHER" id="PTHR43078">
    <property type="entry name" value="UDP-GLUCURONIC ACID DECARBOXYLASE-RELATED"/>
    <property type="match status" value="1"/>
</dbReference>
<keyword evidence="4" id="KW-0210">Decarboxylase</keyword>
<evidence type="ECO:0000256" key="1">
    <source>
        <dbReference type="ARBA" id="ARBA00001911"/>
    </source>
</evidence>
<dbReference type="CDD" id="cd05230">
    <property type="entry name" value="UGD_SDR_e"/>
    <property type="match status" value="1"/>
</dbReference>
<comment type="subcellular location">
    <subcellularLocation>
        <location evidence="2">Golgi apparatus membrane</location>
        <topology evidence="2">Single-pass type II membrane protein</topology>
    </subcellularLocation>
    <subcellularLocation>
        <location evidence="12">Golgi apparatus</location>
        <location evidence="12">Golgi stack membrane</location>
    </subcellularLocation>
</comment>
<evidence type="ECO:0000256" key="4">
    <source>
        <dbReference type="ARBA" id="ARBA00022793"/>
    </source>
</evidence>
<evidence type="ECO:0000256" key="7">
    <source>
        <dbReference type="ARBA" id="ARBA00023027"/>
    </source>
</evidence>
<evidence type="ECO:0000256" key="8">
    <source>
        <dbReference type="ARBA" id="ARBA00023034"/>
    </source>
</evidence>
<protein>
    <submittedName>
        <fullName evidence="14">NAD-dependent dehydratase</fullName>
    </submittedName>
</protein>
<keyword evidence="3" id="KW-0812">Transmembrane</keyword>
<evidence type="ECO:0000256" key="2">
    <source>
        <dbReference type="ARBA" id="ARBA00004323"/>
    </source>
</evidence>
<dbReference type="UniPathway" id="UPA00796">
    <property type="reaction ID" value="UER00771"/>
</dbReference>
<organism evidence="14 15">
    <name type="scientific">Candidatus Komeilibacteria bacterium RIFCSPLOWO2_02_FULL_48_11</name>
    <dbReference type="NCBI Taxonomy" id="1798553"/>
    <lineage>
        <taxon>Bacteria</taxon>
        <taxon>Candidatus Komeiliibacteriota</taxon>
    </lineage>
</organism>
<sequence>MNILVTGAAGFIGSHLTEKLLNDGNRVIGFDNLQTGSKDNQKNFINNENFSFVEHDITEPLPVEEKIDQIYHLACPAAPIHYQKDPIKTLTTAFIGTKNVLDLARRFGARILYTSTSEIYGTPLEHPQHENYWGNVNPIGLRSCYDEGKRAAEALCFAYNRQHLTDIRVVRIFNTYGPRLAQNDGRVMPNFINQALKGEPITLYGTGDQTRSFCYIDDNVRGLIAMMNQDNFLGPVNIGNPAEITMRALAENIIRLTNSKSQITYHPLPQDDPHRRKPDITLAKEKLNWEPNVSLEEGLIKTINYFKYASS</sequence>
<evidence type="ECO:0000256" key="5">
    <source>
        <dbReference type="ARBA" id="ARBA00022968"/>
    </source>
</evidence>
<evidence type="ECO:0000256" key="12">
    <source>
        <dbReference type="ARBA" id="ARBA00037859"/>
    </source>
</evidence>
<evidence type="ECO:0000313" key="14">
    <source>
        <dbReference type="EMBL" id="OGY92020.1"/>
    </source>
</evidence>
<dbReference type="InterPro" id="IPR036291">
    <property type="entry name" value="NAD(P)-bd_dom_sf"/>
</dbReference>
<evidence type="ECO:0000313" key="15">
    <source>
        <dbReference type="Proteomes" id="UP000178109"/>
    </source>
</evidence>
<accession>A0A1G2BUS8</accession>
<proteinExistence type="predicted"/>
<dbReference type="FunFam" id="3.40.50.720:FF:000065">
    <property type="entry name" value="UDP-glucuronic acid decarboxylase 1"/>
    <property type="match status" value="1"/>
</dbReference>
<dbReference type="GO" id="GO:0033320">
    <property type="term" value="P:UDP-D-xylose biosynthetic process"/>
    <property type="evidence" value="ECO:0007669"/>
    <property type="project" value="UniProtKB-UniPathway"/>
</dbReference>
<dbReference type="SUPFAM" id="SSF51735">
    <property type="entry name" value="NAD(P)-binding Rossmann-fold domains"/>
    <property type="match status" value="1"/>
</dbReference>
<comment type="cofactor">
    <cofactor evidence="1">
        <name>NAD(+)</name>
        <dbReference type="ChEBI" id="CHEBI:57540"/>
    </cofactor>
</comment>
<dbReference type="Proteomes" id="UP000178109">
    <property type="component" value="Unassembled WGS sequence"/>
</dbReference>
<dbReference type="GO" id="GO:0042732">
    <property type="term" value="P:D-xylose metabolic process"/>
    <property type="evidence" value="ECO:0007669"/>
    <property type="project" value="InterPro"/>
</dbReference>
<keyword evidence="6" id="KW-1133">Transmembrane helix</keyword>
<dbReference type="GO" id="GO:0005737">
    <property type="term" value="C:cytoplasm"/>
    <property type="evidence" value="ECO:0007669"/>
    <property type="project" value="TreeGrafter"/>
</dbReference>
<dbReference type="GO" id="GO:0048040">
    <property type="term" value="F:UDP-glucuronate decarboxylase activity"/>
    <property type="evidence" value="ECO:0007669"/>
    <property type="project" value="TreeGrafter"/>
</dbReference>
<keyword evidence="10" id="KW-0325">Glycoprotein</keyword>
<dbReference type="Pfam" id="PF01370">
    <property type="entry name" value="Epimerase"/>
    <property type="match status" value="1"/>
</dbReference>
<keyword evidence="8" id="KW-0333">Golgi apparatus</keyword>
<evidence type="ECO:0000256" key="3">
    <source>
        <dbReference type="ARBA" id="ARBA00022692"/>
    </source>
</evidence>
<comment type="caution">
    <text evidence="14">The sequence shown here is derived from an EMBL/GenBank/DDBJ whole genome shotgun (WGS) entry which is preliminary data.</text>
</comment>
<evidence type="ECO:0000259" key="13">
    <source>
        <dbReference type="Pfam" id="PF01370"/>
    </source>
</evidence>